<evidence type="ECO:0000259" key="8">
    <source>
        <dbReference type="PROSITE" id="PS50950"/>
    </source>
</evidence>
<dbReference type="SUPFAM" id="SSF56349">
    <property type="entry name" value="DNA breaking-rejoining enzymes"/>
    <property type="match status" value="1"/>
</dbReference>
<keyword evidence="5" id="KW-0233">DNA recombination</keyword>
<dbReference type="GO" id="GO:0043565">
    <property type="term" value="F:sequence-specific DNA binding"/>
    <property type="evidence" value="ECO:0007669"/>
    <property type="project" value="InterPro"/>
</dbReference>
<dbReference type="Proteomes" id="UP001168821">
    <property type="component" value="Unassembled WGS sequence"/>
</dbReference>
<accession>A0AA38MT10</accession>
<feature type="domain" description="THAP-type" evidence="8">
    <location>
        <begin position="185"/>
        <end position="267"/>
    </location>
</feature>
<evidence type="ECO:0000256" key="1">
    <source>
        <dbReference type="ARBA" id="ARBA00022723"/>
    </source>
</evidence>
<keyword evidence="3" id="KW-0862">Zinc</keyword>
<keyword evidence="1" id="KW-0479">Metal-binding</keyword>
<gene>
    <name evidence="9" type="ORF">Zmor_001958</name>
</gene>
<reference evidence="9" key="1">
    <citation type="journal article" date="2023" name="G3 (Bethesda)">
        <title>Whole genome assemblies of Zophobas morio and Tenebrio molitor.</title>
        <authorList>
            <person name="Kaur S."/>
            <person name="Stinson S.A."/>
            <person name="diCenzo G.C."/>
        </authorList>
    </citation>
    <scope>NUCLEOTIDE SEQUENCE</scope>
    <source>
        <strain evidence="9">QUZm001</strain>
    </source>
</reference>
<evidence type="ECO:0000256" key="4">
    <source>
        <dbReference type="ARBA" id="ARBA00023125"/>
    </source>
</evidence>
<dbReference type="GO" id="GO:0006310">
    <property type="term" value="P:DNA recombination"/>
    <property type="evidence" value="ECO:0007669"/>
    <property type="project" value="UniProtKB-KW"/>
</dbReference>
<sequence>MNPEEELPPDVLEEAQNVVLNLLPTKSREVYECAYTRFIKWCEGKKIQTYSENVLLVYFSELATKMKSSTLWSHYSMVKATLNIKNGIEIGKYSKLKAFIKKQGEGYVPKKSRVLTNEQIEVFLDTAPDFKFLMMKIVVIFGVSGACRCHELLQIKTEDIENIKAGLLVKIPDTKTKKPRSFTVMGEKYLKFFSFGRTRSEKGFQLFSLPSGKISANRKNAWIKFINRKKLPARASVCEAHFEETQFETQRTDGRKLLKWNAVPTLKCRIPESAQISSVDTEGPLVTEVVTNVLENSMQKSPNTAESTTGELNFANNLQFQHLQNELQAAQHKIRQLQNKMNNLKGNFKKVFSEAQLHYLEMGGHRGVAFHTRRPLSDESINKGLRLYMACGAKGYKEVKRQNLPYPSIRTLQHRIRAIKLDDGGSEDMFNKMQ</sequence>
<protein>
    <recommendedName>
        <fullName evidence="8">THAP-type domain-containing protein</fullName>
    </recommendedName>
</protein>
<dbReference type="Gene3D" id="1.10.443.10">
    <property type="entry name" value="Intergrase catalytic core"/>
    <property type="match status" value="1"/>
</dbReference>
<comment type="caution">
    <text evidence="9">The sequence shown here is derived from an EMBL/GenBank/DDBJ whole genome shotgun (WGS) entry which is preliminary data.</text>
</comment>
<dbReference type="PROSITE" id="PS50950">
    <property type="entry name" value="ZF_THAP"/>
    <property type="match status" value="1"/>
</dbReference>
<dbReference type="InterPro" id="IPR026516">
    <property type="entry name" value="THAP1/10"/>
</dbReference>
<keyword evidence="7" id="KW-0175">Coiled coil</keyword>
<dbReference type="GO" id="GO:0015074">
    <property type="term" value="P:DNA integration"/>
    <property type="evidence" value="ECO:0007669"/>
    <property type="project" value="InterPro"/>
</dbReference>
<dbReference type="EMBL" id="JALNTZ010000001">
    <property type="protein sequence ID" value="KAJ3666519.1"/>
    <property type="molecule type" value="Genomic_DNA"/>
</dbReference>
<dbReference type="InterPro" id="IPR011010">
    <property type="entry name" value="DNA_brk_join_enz"/>
</dbReference>
<evidence type="ECO:0000313" key="9">
    <source>
        <dbReference type="EMBL" id="KAJ3666519.1"/>
    </source>
</evidence>
<keyword evidence="10" id="KW-1185">Reference proteome</keyword>
<dbReference type="SMART" id="SM00980">
    <property type="entry name" value="THAP"/>
    <property type="match status" value="1"/>
</dbReference>
<evidence type="ECO:0000313" key="10">
    <source>
        <dbReference type="Proteomes" id="UP001168821"/>
    </source>
</evidence>
<dbReference type="InterPro" id="IPR013762">
    <property type="entry name" value="Integrase-like_cat_sf"/>
</dbReference>
<evidence type="ECO:0000256" key="7">
    <source>
        <dbReference type="SAM" id="Coils"/>
    </source>
</evidence>
<evidence type="ECO:0000256" key="6">
    <source>
        <dbReference type="PROSITE-ProRule" id="PRU00309"/>
    </source>
</evidence>
<dbReference type="PANTHER" id="PTHR46600">
    <property type="entry name" value="THAP DOMAIN-CONTAINING"/>
    <property type="match status" value="1"/>
</dbReference>
<dbReference type="GO" id="GO:0008270">
    <property type="term" value="F:zinc ion binding"/>
    <property type="evidence" value="ECO:0007669"/>
    <property type="project" value="UniProtKB-KW"/>
</dbReference>
<dbReference type="InterPro" id="IPR006612">
    <property type="entry name" value="THAP_Znf"/>
</dbReference>
<keyword evidence="4 6" id="KW-0238">DNA-binding</keyword>
<name>A0AA38MT10_9CUCU</name>
<dbReference type="AlphaFoldDB" id="A0AA38MT10"/>
<dbReference type="PANTHER" id="PTHR46600:SF11">
    <property type="entry name" value="THAP DOMAIN-CONTAINING PROTEIN 10"/>
    <property type="match status" value="1"/>
</dbReference>
<organism evidence="9 10">
    <name type="scientific">Zophobas morio</name>
    <dbReference type="NCBI Taxonomy" id="2755281"/>
    <lineage>
        <taxon>Eukaryota</taxon>
        <taxon>Metazoa</taxon>
        <taxon>Ecdysozoa</taxon>
        <taxon>Arthropoda</taxon>
        <taxon>Hexapoda</taxon>
        <taxon>Insecta</taxon>
        <taxon>Pterygota</taxon>
        <taxon>Neoptera</taxon>
        <taxon>Endopterygota</taxon>
        <taxon>Coleoptera</taxon>
        <taxon>Polyphaga</taxon>
        <taxon>Cucujiformia</taxon>
        <taxon>Tenebrionidae</taxon>
        <taxon>Zophobas</taxon>
    </lineage>
</organism>
<evidence type="ECO:0000256" key="2">
    <source>
        <dbReference type="ARBA" id="ARBA00022771"/>
    </source>
</evidence>
<evidence type="ECO:0000256" key="3">
    <source>
        <dbReference type="ARBA" id="ARBA00022833"/>
    </source>
</evidence>
<dbReference type="Pfam" id="PF05485">
    <property type="entry name" value="THAP"/>
    <property type="match status" value="1"/>
</dbReference>
<keyword evidence="2 6" id="KW-0863">Zinc-finger</keyword>
<evidence type="ECO:0000256" key="5">
    <source>
        <dbReference type="ARBA" id="ARBA00023172"/>
    </source>
</evidence>
<dbReference type="SUPFAM" id="SSF57716">
    <property type="entry name" value="Glucocorticoid receptor-like (DNA-binding domain)"/>
    <property type="match status" value="1"/>
</dbReference>
<feature type="coiled-coil region" evidence="7">
    <location>
        <begin position="320"/>
        <end position="354"/>
    </location>
</feature>
<proteinExistence type="predicted"/>